<dbReference type="Proteomes" id="UP000094527">
    <property type="component" value="Unassembled WGS sequence"/>
</dbReference>
<evidence type="ECO:0000313" key="3">
    <source>
        <dbReference type="Proteomes" id="UP000094527"/>
    </source>
</evidence>
<name>A0A1D2MYU4_ORCCI</name>
<dbReference type="EMBL" id="LJIJ01000375">
    <property type="protein sequence ID" value="ODM98170.1"/>
    <property type="molecule type" value="Genomic_DNA"/>
</dbReference>
<dbReference type="AlphaFoldDB" id="A0A1D2MYU4"/>
<comment type="caution">
    <text evidence="2">The sequence shown here is derived from an EMBL/GenBank/DDBJ whole genome shotgun (WGS) entry which is preliminary data.</text>
</comment>
<protein>
    <submittedName>
        <fullName evidence="2">Uncharacterized protein</fullName>
    </submittedName>
</protein>
<feature type="compositionally biased region" description="Polar residues" evidence="1">
    <location>
        <begin position="1"/>
        <end position="26"/>
    </location>
</feature>
<sequence length="92" mass="10913">MESLNTEGITFKKPSQNNKISRSGTSGKRKLDDPNSSKFVSDDINLDILRTFEEPSKTIPRRIELYNKNLELLKKNFKVKSWWYHFYARKIM</sequence>
<accession>A0A1D2MYU4</accession>
<gene>
    <name evidence="2" type="ORF">Ocin01_08498</name>
</gene>
<evidence type="ECO:0000313" key="2">
    <source>
        <dbReference type="EMBL" id="ODM98170.1"/>
    </source>
</evidence>
<evidence type="ECO:0000256" key="1">
    <source>
        <dbReference type="SAM" id="MobiDB-lite"/>
    </source>
</evidence>
<keyword evidence="3" id="KW-1185">Reference proteome</keyword>
<feature type="region of interest" description="Disordered" evidence="1">
    <location>
        <begin position="1"/>
        <end position="36"/>
    </location>
</feature>
<reference evidence="2 3" key="1">
    <citation type="journal article" date="2016" name="Genome Biol. Evol.">
        <title>Gene Family Evolution Reflects Adaptation to Soil Environmental Stressors in the Genome of the Collembolan Orchesella cincta.</title>
        <authorList>
            <person name="Faddeeva-Vakhrusheva A."/>
            <person name="Derks M.F."/>
            <person name="Anvar S.Y."/>
            <person name="Agamennone V."/>
            <person name="Suring W."/>
            <person name="Smit S."/>
            <person name="van Straalen N.M."/>
            <person name="Roelofs D."/>
        </authorList>
    </citation>
    <scope>NUCLEOTIDE SEQUENCE [LARGE SCALE GENOMIC DNA]</scope>
    <source>
        <tissue evidence="2">Mixed pool</tissue>
    </source>
</reference>
<organism evidence="2 3">
    <name type="scientific">Orchesella cincta</name>
    <name type="common">Springtail</name>
    <name type="synonym">Podura cincta</name>
    <dbReference type="NCBI Taxonomy" id="48709"/>
    <lineage>
        <taxon>Eukaryota</taxon>
        <taxon>Metazoa</taxon>
        <taxon>Ecdysozoa</taxon>
        <taxon>Arthropoda</taxon>
        <taxon>Hexapoda</taxon>
        <taxon>Collembola</taxon>
        <taxon>Entomobryomorpha</taxon>
        <taxon>Entomobryoidea</taxon>
        <taxon>Orchesellidae</taxon>
        <taxon>Orchesellinae</taxon>
        <taxon>Orchesella</taxon>
    </lineage>
</organism>
<proteinExistence type="predicted"/>